<reference evidence="6" key="1">
    <citation type="submission" date="2019-12" db="EMBL/GenBank/DDBJ databases">
        <authorList>
            <person name="zhang j."/>
            <person name="sun C.M."/>
        </authorList>
    </citation>
    <scope>NUCLEOTIDE SEQUENCE</scope>
    <source>
        <strain evidence="6">NS-1</strain>
    </source>
</reference>
<dbReference type="GO" id="GO:0000976">
    <property type="term" value="F:transcription cis-regulatory region binding"/>
    <property type="evidence" value="ECO:0007669"/>
    <property type="project" value="TreeGrafter"/>
</dbReference>
<dbReference type="AlphaFoldDB" id="A0A8A7KM24"/>
<keyword evidence="7" id="KW-1185">Reference proteome</keyword>
<dbReference type="CDD" id="cd06267">
    <property type="entry name" value="PBP1_LacI_sugar_binding-like"/>
    <property type="match status" value="1"/>
</dbReference>
<evidence type="ECO:0000259" key="5">
    <source>
        <dbReference type="PROSITE" id="PS50932"/>
    </source>
</evidence>
<dbReference type="PROSITE" id="PS00356">
    <property type="entry name" value="HTH_LACI_1"/>
    <property type="match status" value="1"/>
</dbReference>
<dbReference type="Proteomes" id="UP000665020">
    <property type="component" value="Chromosome"/>
</dbReference>
<dbReference type="Pfam" id="PF13377">
    <property type="entry name" value="Peripla_BP_3"/>
    <property type="match status" value="1"/>
</dbReference>
<dbReference type="SMART" id="SM00354">
    <property type="entry name" value="HTH_LACI"/>
    <property type="match status" value="1"/>
</dbReference>
<keyword evidence="3 6" id="KW-0238">DNA-binding</keyword>
<proteinExistence type="predicted"/>
<evidence type="ECO:0000256" key="4">
    <source>
        <dbReference type="ARBA" id="ARBA00023163"/>
    </source>
</evidence>
<evidence type="ECO:0000256" key="2">
    <source>
        <dbReference type="ARBA" id="ARBA00023015"/>
    </source>
</evidence>
<keyword evidence="1" id="KW-0678">Repressor</keyword>
<dbReference type="PROSITE" id="PS50932">
    <property type="entry name" value="HTH_LACI_2"/>
    <property type="match status" value="1"/>
</dbReference>
<evidence type="ECO:0000313" key="7">
    <source>
        <dbReference type="Proteomes" id="UP000665020"/>
    </source>
</evidence>
<dbReference type="SUPFAM" id="SSF53822">
    <property type="entry name" value="Periplasmic binding protein-like I"/>
    <property type="match status" value="1"/>
</dbReference>
<gene>
    <name evidence="6" type="ORF">GM661_14795</name>
</gene>
<dbReference type="InterPro" id="IPR000843">
    <property type="entry name" value="HTH_LacI"/>
</dbReference>
<evidence type="ECO:0000256" key="3">
    <source>
        <dbReference type="ARBA" id="ARBA00023125"/>
    </source>
</evidence>
<feature type="domain" description="HTH lacI-type" evidence="5">
    <location>
        <begin position="2"/>
        <end position="56"/>
    </location>
</feature>
<name>A0A8A7KM24_9FIRM</name>
<dbReference type="GO" id="GO:0003700">
    <property type="term" value="F:DNA-binding transcription factor activity"/>
    <property type="evidence" value="ECO:0007669"/>
    <property type="project" value="TreeGrafter"/>
</dbReference>
<keyword evidence="4" id="KW-0804">Transcription</keyword>
<dbReference type="PANTHER" id="PTHR30146:SF148">
    <property type="entry name" value="HTH-TYPE TRANSCRIPTIONAL REPRESSOR PURR-RELATED"/>
    <property type="match status" value="1"/>
</dbReference>
<protein>
    <submittedName>
        <fullName evidence="6">LacI family DNA-binding transcriptional regulator</fullName>
    </submittedName>
</protein>
<dbReference type="Gene3D" id="1.10.260.40">
    <property type="entry name" value="lambda repressor-like DNA-binding domains"/>
    <property type="match status" value="1"/>
</dbReference>
<dbReference type="Gene3D" id="3.40.50.2300">
    <property type="match status" value="2"/>
</dbReference>
<dbReference type="PANTHER" id="PTHR30146">
    <property type="entry name" value="LACI-RELATED TRANSCRIPTIONAL REPRESSOR"/>
    <property type="match status" value="1"/>
</dbReference>
<dbReference type="Pfam" id="PF00356">
    <property type="entry name" value="LacI"/>
    <property type="match status" value="1"/>
</dbReference>
<keyword evidence="2" id="KW-0805">Transcription regulation</keyword>
<dbReference type="EMBL" id="CP046640">
    <property type="protein sequence ID" value="QTL99134.1"/>
    <property type="molecule type" value="Genomic_DNA"/>
</dbReference>
<dbReference type="CDD" id="cd01392">
    <property type="entry name" value="HTH_LacI"/>
    <property type="match status" value="1"/>
</dbReference>
<organism evidence="6 7">
    <name type="scientific">Iocasia fonsfrigidae</name>
    <dbReference type="NCBI Taxonomy" id="2682810"/>
    <lineage>
        <taxon>Bacteria</taxon>
        <taxon>Bacillati</taxon>
        <taxon>Bacillota</taxon>
        <taxon>Clostridia</taxon>
        <taxon>Halanaerobiales</taxon>
        <taxon>Halanaerobiaceae</taxon>
        <taxon>Iocasia</taxon>
    </lineage>
</organism>
<dbReference type="SUPFAM" id="SSF47413">
    <property type="entry name" value="lambda repressor-like DNA-binding domains"/>
    <property type="match status" value="1"/>
</dbReference>
<dbReference type="KEGG" id="ifn:GM661_14795"/>
<sequence length="336" mass="38077">MVTLKDVAEKAEVSIATVSSVINDSRPVAKETREKVLQVIEEMNYRPNSVAQALKSGKTKRILYIVPSITNLVFAQFINEVQHALTKQGYDLILLNNEARSDLTKSYLSIIRPSNIDGVIMTQTRTCGRIIADKCRDEGIPFVVLFEPNIFEDTSMVITDEEQGMAEAVKHLISYGHEKIGFVMVKDSRNQAKRYQGFLNALEENNIQFNENYLIECSDHDERDAYAHIKSYVEQQGLDFTALICCNDFLSHGAIKVFRELQIKIPEKISIIGYDDSIAQYIYPPLTSVSLPKKKLAETSVKMLLSNIRNGNVENKAIKYPQRLVVRSSTYINKDL</sequence>
<dbReference type="InterPro" id="IPR028082">
    <property type="entry name" value="Peripla_BP_I"/>
</dbReference>
<dbReference type="RefSeq" id="WP_230867528.1">
    <property type="nucleotide sequence ID" value="NZ_CP046640.1"/>
</dbReference>
<dbReference type="InterPro" id="IPR010982">
    <property type="entry name" value="Lambda_DNA-bd_dom_sf"/>
</dbReference>
<evidence type="ECO:0000256" key="1">
    <source>
        <dbReference type="ARBA" id="ARBA00022491"/>
    </source>
</evidence>
<dbReference type="InterPro" id="IPR046335">
    <property type="entry name" value="LacI/GalR-like_sensor"/>
</dbReference>
<evidence type="ECO:0000313" key="6">
    <source>
        <dbReference type="EMBL" id="QTL99134.1"/>
    </source>
</evidence>
<accession>A0A8A7KM24</accession>